<feature type="region of interest" description="Disordered" evidence="1">
    <location>
        <begin position="117"/>
        <end position="163"/>
    </location>
</feature>
<dbReference type="Proteomes" id="UP000027586">
    <property type="component" value="Unassembled WGS sequence"/>
</dbReference>
<evidence type="ECO:0000256" key="1">
    <source>
        <dbReference type="SAM" id="MobiDB-lite"/>
    </source>
</evidence>
<reference evidence="2" key="1">
    <citation type="submission" date="2013-08" db="EMBL/GenBank/DDBJ databases">
        <title>Gene expansion shapes genome architecture in the human pathogen Lichtheimia corymbifera: an evolutionary genomics analysis in the ancient terrestrial Mucorales (Mucoromycotina).</title>
        <authorList>
            <person name="Schwartze V.U."/>
            <person name="Winter S."/>
            <person name="Shelest E."/>
            <person name="Marcet-Houben M."/>
            <person name="Horn F."/>
            <person name="Wehner S."/>
            <person name="Hoffmann K."/>
            <person name="Riege K."/>
            <person name="Sammeth M."/>
            <person name="Nowrousian M."/>
            <person name="Valiante V."/>
            <person name="Linde J."/>
            <person name="Jacobsen I.D."/>
            <person name="Marz M."/>
            <person name="Brakhage A.A."/>
            <person name="Gabaldon T."/>
            <person name="Bocker S."/>
            <person name="Voigt K."/>
        </authorList>
    </citation>
    <scope>NUCLEOTIDE SEQUENCE [LARGE SCALE GENOMIC DNA]</scope>
    <source>
        <strain evidence="2">FSU 9682</strain>
    </source>
</reference>
<protein>
    <submittedName>
        <fullName evidence="2">Uncharacterized protein</fullName>
    </submittedName>
</protein>
<dbReference type="EMBL" id="CBTN010000002">
    <property type="protein sequence ID" value="CDH48921.1"/>
    <property type="molecule type" value="Genomic_DNA"/>
</dbReference>
<feature type="compositionally biased region" description="Basic and acidic residues" evidence="1">
    <location>
        <begin position="136"/>
        <end position="152"/>
    </location>
</feature>
<proteinExistence type="predicted"/>
<organism evidence="2 3">
    <name type="scientific">Lichtheimia corymbifera JMRC:FSU:9682</name>
    <dbReference type="NCBI Taxonomy" id="1263082"/>
    <lineage>
        <taxon>Eukaryota</taxon>
        <taxon>Fungi</taxon>
        <taxon>Fungi incertae sedis</taxon>
        <taxon>Mucoromycota</taxon>
        <taxon>Mucoromycotina</taxon>
        <taxon>Mucoromycetes</taxon>
        <taxon>Mucorales</taxon>
        <taxon>Lichtheimiaceae</taxon>
        <taxon>Lichtheimia</taxon>
    </lineage>
</organism>
<sequence>MTTIQPIVTVSFSSWVSSVGFPDFLHHHDLTLQAGNRYLQYVGIFRLVAMLDQQWVDNDGTDATRQQRLTIIIPHIDPGYELYGEQHRECSPLSIANIQRGSKSTINQNHFHYGGGRGCSGRRGGCPRGNRAGQRVQERCRRQRKQQEHEQQEGNPSSSSPKQ</sequence>
<comment type="caution">
    <text evidence="2">The sequence shown here is derived from an EMBL/GenBank/DDBJ whole genome shotgun (WGS) entry which is preliminary data.</text>
</comment>
<dbReference type="AlphaFoldDB" id="A0A068RIX1"/>
<evidence type="ECO:0000313" key="3">
    <source>
        <dbReference type="Proteomes" id="UP000027586"/>
    </source>
</evidence>
<dbReference type="VEuPathDB" id="FungiDB:LCOR_00689.1"/>
<dbReference type="OrthoDB" id="2246311at2759"/>
<accession>A0A068RIX1</accession>
<feature type="compositionally biased region" description="Gly residues" evidence="1">
    <location>
        <begin position="117"/>
        <end position="127"/>
    </location>
</feature>
<evidence type="ECO:0000313" key="2">
    <source>
        <dbReference type="EMBL" id="CDH48921.1"/>
    </source>
</evidence>
<keyword evidence="3" id="KW-1185">Reference proteome</keyword>
<gene>
    <name evidence="2" type="ORF">LCOR_00689.1</name>
</gene>
<feature type="compositionally biased region" description="Polar residues" evidence="1">
    <location>
        <begin position="154"/>
        <end position="163"/>
    </location>
</feature>
<name>A0A068RIX1_9FUNG</name>